<proteinExistence type="inferred from homology"/>
<comment type="similarity">
    <text evidence="1">Belongs to the YoeB family.</text>
</comment>
<dbReference type="AlphaFoldDB" id="A0A317NN37"/>
<organism evidence="8 9">
    <name type="scientific">Nocardia neocaledoniensis</name>
    <dbReference type="NCBI Taxonomy" id="236511"/>
    <lineage>
        <taxon>Bacteria</taxon>
        <taxon>Bacillati</taxon>
        <taxon>Actinomycetota</taxon>
        <taxon>Actinomycetes</taxon>
        <taxon>Mycobacteriales</taxon>
        <taxon>Nocardiaceae</taxon>
        <taxon>Nocardia</taxon>
    </lineage>
</organism>
<keyword evidence="4" id="KW-0255">Endonuclease</keyword>
<evidence type="ECO:0000256" key="5">
    <source>
        <dbReference type="ARBA" id="ARBA00022801"/>
    </source>
</evidence>
<name>A0A317NN37_9NOCA</name>
<dbReference type="Gene3D" id="3.30.2310.20">
    <property type="entry name" value="RelE-like"/>
    <property type="match status" value="1"/>
</dbReference>
<accession>A0A317NN37</accession>
<evidence type="ECO:0000313" key="8">
    <source>
        <dbReference type="EMBL" id="PWV76362.1"/>
    </source>
</evidence>
<dbReference type="EMBL" id="QGTL01000004">
    <property type="protein sequence ID" value="PWV76362.1"/>
    <property type="molecule type" value="Genomic_DNA"/>
</dbReference>
<dbReference type="GO" id="GO:0016787">
    <property type="term" value="F:hydrolase activity"/>
    <property type="evidence" value="ECO:0007669"/>
    <property type="project" value="UniProtKB-KW"/>
</dbReference>
<protein>
    <recommendedName>
        <fullName evidence="7">Endoribonuclease YoeB</fullName>
    </recommendedName>
    <alternativeName>
        <fullName evidence="6">Putative mRNA interferase YoeB</fullName>
    </alternativeName>
</protein>
<evidence type="ECO:0000256" key="1">
    <source>
        <dbReference type="ARBA" id="ARBA00008172"/>
    </source>
</evidence>
<dbReference type="NCBIfam" id="TIGR02116">
    <property type="entry name" value="toxin_Txe_YoeB"/>
    <property type="match status" value="1"/>
</dbReference>
<dbReference type="PANTHER" id="PTHR38039">
    <property type="entry name" value="TOXIN YOEB"/>
    <property type="match status" value="1"/>
</dbReference>
<dbReference type="GO" id="GO:0045892">
    <property type="term" value="P:negative regulation of DNA-templated transcription"/>
    <property type="evidence" value="ECO:0007669"/>
    <property type="project" value="TreeGrafter"/>
</dbReference>
<keyword evidence="3" id="KW-0540">Nuclease</keyword>
<keyword evidence="5" id="KW-0378">Hydrolase</keyword>
<dbReference type="GO" id="GO:0004519">
    <property type="term" value="F:endonuclease activity"/>
    <property type="evidence" value="ECO:0007669"/>
    <property type="project" value="UniProtKB-KW"/>
</dbReference>
<evidence type="ECO:0000256" key="4">
    <source>
        <dbReference type="ARBA" id="ARBA00022759"/>
    </source>
</evidence>
<evidence type="ECO:0000256" key="7">
    <source>
        <dbReference type="ARBA" id="ARBA00050056"/>
    </source>
</evidence>
<dbReference type="InterPro" id="IPR009614">
    <property type="entry name" value="YoeB_toxin"/>
</dbReference>
<sequence>MKVTFTEDGWDDYTHWTMTDRRMVKRINELIRDITRDPYAGIGKPERLKHLADNAWSRRIDQEHRLVYVVIDNMVIVQQARFHY</sequence>
<comment type="caution">
    <text evidence="8">The sequence shown here is derived from an EMBL/GenBank/DDBJ whole genome shotgun (WGS) entry which is preliminary data.</text>
</comment>
<gene>
    <name evidence="8" type="ORF">DFR69_104468</name>
</gene>
<evidence type="ECO:0000256" key="3">
    <source>
        <dbReference type="ARBA" id="ARBA00022722"/>
    </source>
</evidence>
<evidence type="ECO:0000256" key="6">
    <source>
        <dbReference type="ARBA" id="ARBA00030388"/>
    </source>
</evidence>
<dbReference type="InterPro" id="IPR035093">
    <property type="entry name" value="RelE/ParE_toxin_dom_sf"/>
</dbReference>
<dbReference type="SUPFAM" id="SSF143011">
    <property type="entry name" value="RelE-like"/>
    <property type="match status" value="1"/>
</dbReference>
<keyword evidence="2" id="KW-1277">Toxin-antitoxin system</keyword>
<dbReference type="Proteomes" id="UP000246410">
    <property type="component" value="Unassembled WGS sequence"/>
</dbReference>
<evidence type="ECO:0000313" key="9">
    <source>
        <dbReference type="Proteomes" id="UP000246410"/>
    </source>
</evidence>
<evidence type="ECO:0000256" key="2">
    <source>
        <dbReference type="ARBA" id="ARBA00022649"/>
    </source>
</evidence>
<dbReference type="GO" id="GO:0006401">
    <property type="term" value="P:RNA catabolic process"/>
    <property type="evidence" value="ECO:0007669"/>
    <property type="project" value="InterPro"/>
</dbReference>
<keyword evidence="9" id="KW-1185">Reference proteome</keyword>
<dbReference type="Pfam" id="PF06769">
    <property type="entry name" value="YoeB_toxin"/>
    <property type="match status" value="1"/>
</dbReference>
<reference evidence="8 9" key="1">
    <citation type="submission" date="2018-05" db="EMBL/GenBank/DDBJ databases">
        <title>Genomic Encyclopedia of Type Strains, Phase IV (KMG-IV): sequencing the most valuable type-strain genomes for metagenomic binning, comparative biology and taxonomic classification.</title>
        <authorList>
            <person name="Goeker M."/>
        </authorList>
    </citation>
    <scope>NUCLEOTIDE SEQUENCE [LARGE SCALE GENOMIC DNA]</scope>
    <source>
        <strain evidence="8 9">DSM 44717</strain>
    </source>
</reference>
<dbReference type="RefSeq" id="WP_110037988.1">
    <property type="nucleotide sequence ID" value="NZ_QGTL01000004.1"/>
</dbReference>
<dbReference type="PANTHER" id="PTHR38039:SF1">
    <property type="entry name" value="TOXIN YOEB"/>
    <property type="match status" value="1"/>
</dbReference>